<dbReference type="Proteomes" id="UP000635278">
    <property type="component" value="Unassembled WGS sequence"/>
</dbReference>
<sequence>MNSKDFCVSVHLLNVRSLPMNPVLKVITLDRTPWRFEAFRRASPNIPVERISACDGSRLNVAACARSGLFSGTLRYGAGAMGSAVSHISLWQDCAKGVVPFHIAEDDALIRDDFFKQASTILNRRPGWDIVLWSYNYNWPVALRPASGTAPVVLNGPDGDPANIRSQKAEFQAGRREPVLLPLISAAGIGCYSISPQGAGKLLKACLPLAQKPARYALDAGTDWINGALDVEMSRHYEKLEAFLAFPPLALMVNDETASTIRGRHRAEAEPVPA</sequence>
<dbReference type="Pfam" id="PF01755">
    <property type="entry name" value="Glyco_transf_25"/>
    <property type="match status" value="1"/>
</dbReference>
<dbReference type="InterPro" id="IPR002654">
    <property type="entry name" value="Glyco_trans_25"/>
</dbReference>
<protein>
    <recommendedName>
        <fullName evidence="1">Glycosyl transferase family 25 domain-containing protein</fullName>
    </recommendedName>
</protein>
<evidence type="ECO:0000259" key="1">
    <source>
        <dbReference type="Pfam" id="PF01755"/>
    </source>
</evidence>
<reference evidence="2 3" key="1">
    <citation type="journal article" date="2020" name="Int. J. Syst. Evol. Microbiol.">
        <title>Novel acetic acid bacteria from cider fermentations: Acetobacter conturbans sp. nov. and Acetobacter fallax sp. nov.</title>
        <authorList>
            <person name="Sombolestani A.S."/>
            <person name="Cleenwerck I."/>
            <person name="Cnockaert M."/>
            <person name="Borremans W."/>
            <person name="Wieme A.D."/>
            <person name="De Vuyst L."/>
            <person name="Vandamme P."/>
        </authorList>
    </citation>
    <scope>NUCLEOTIDE SEQUENCE [LARGE SCALE GENOMIC DNA]</scope>
    <source>
        <strain evidence="2 3">LMG 30640</strain>
    </source>
</reference>
<comment type="caution">
    <text evidence="2">The sequence shown here is derived from an EMBL/GenBank/DDBJ whole genome shotgun (WGS) entry which is preliminary data.</text>
</comment>
<gene>
    <name evidence="2" type="ORF">GOB93_10465</name>
</gene>
<name>A0ABX0JR88_9PROT</name>
<evidence type="ECO:0000313" key="3">
    <source>
        <dbReference type="Proteomes" id="UP000635278"/>
    </source>
</evidence>
<feature type="domain" description="Glycosyl transferase family 25" evidence="1">
    <location>
        <begin position="28"/>
        <end position="206"/>
    </location>
</feature>
<organism evidence="2 3">
    <name type="scientific">Acetobacter musti</name>
    <dbReference type="NCBI Taxonomy" id="864732"/>
    <lineage>
        <taxon>Bacteria</taxon>
        <taxon>Pseudomonadati</taxon>
        <taxon>Pseudomonadota</taxon>
        <taxon>Alphaproteobacteria</taxon>
        <taxon>Acetobacterales</taxon>
        <taxon>Acetobacteraceae</taxon>
        <taxon>Acetobacter</taxon>
    </lineage>
</organism>
<keyword evidence="3" id="KW-1185">Reference proteome</keyword>
<dbReference type="EMBL" id="WOTB01000012">
    <property type="protein sequence ID" value="NHN85060.1"/>
    <property type="molecule type" value="Genomic_DNA"/>
</dbReference>
<evidence type="ECO:0000313" key="2">
    <source>
        <dbReference type="EMBL" id="NHN85060.1"/>
    </source>
</evidence>
<proteinExistence type="predicted"/>
<accession>A0ABX0JR88</accession>